<evidence type="ECO:0008006" key="6">
    <source>
        <dbReference type="Google" id="ProtNLM"/>
    </source>
</evidence>
<dbReference type="Pfam" id="PF13749">
    <property type="entry name" value="HATPase_c_4"/>
    <property type="match status" value="1"/>
</dbReference>
<evidence type="ECO:0000313" key="5">
    <source>
        <dbReference type="Proteomes" id="UP000014204"/>
    </source>
</evidence>
<evidence type="ECO:0000259" key="3">
    <source>
        <dbReference type="Pfam" id="PF21247"/>
    </source>
</evidence>
<dbReference type="InterPro" id="IPR038461">
    <property type="entry name" value="Schlafen_AlbA_2_dom_sf"/>
</dbReference>
<feature type="region of interest" description="Disordered" evidence="1">
    <location>
        <begin position="473"/>
        <end position="496"/>
    </location>
</feature>
<organism evidence="4 5">
    <name type="scientific">Adlercreutzia caecimuris B7</name>
    <dbReference type="NCBI Taxonomy" id="1235794"/>
    <lineage>
        <taxon>Bacteria</taxon>
        <taxon>Bacillati</taxon>
        <taxon>Actinomycetota</taxon>
        <taxon>Coriobacteriia</taxon>
        <taxon>Eggerthellales</taxon>
        <taxon>Eggerthellaceae</taxon>
        <taxon>Adlercreutzia</taxon>
    </lineage>
</organism>
<accession>R9L3M0</accession>
<dbReference type="STRING" id="1235794.C811_01958"/>
<name>R9L3M0_9ACTN</name>
<reference evidence="4 5" key="1">
    <citation type="submission" date="2013-04" db="EMBL/GenBank/DDBJ databases">
        <title>The Genome Sequence of Enterorhabdus caecimuris B7.</title>
        <authorList>
            <consortium name="The Broad Institute Genomics Platform"/>
            <consortium name="The Broad Institute Genome Sequencing Center for Infectious Disease"/>
            <person name="Earl A."/>
            <person name="Xavier R."/>
            <person name="Elson C."/>
            <person name="Duck W."/>
            <person name="Walker B."/>
            <person name="Young S."/>
            <person name="Zeng Q."/>
            <person name="Gargeya S."/>
            <person name="Fitzgerald M."/>
            <person name="Haas B."/>
            <person name="Abouelleil A."/>
            <person name="Allen A.W."/>
            <person name="Alvarado L."/>
            <person name="Arachchi H.M."/>
            <person name="Berlin A.M."/>
            <person name="Chapman S.B."/>
            <person name="Gainer-Dewar J."/>
            <person name="Goldberg J."/>
            <person name="Griggs A."/>
            <person name="Gujja S."/>
            <person name="Hansen M."/>
            <person name="Howarth C."/>
            <person name="Imamovic A."/>
            <person name="Ireland A."/>
            <person name="Larimer J."/>
            <person name="McCowan C."/>
            <person name="Murphy C."/>
            <person name="Pearson M."/>
            <person name="Poon T.W."/>
            <person name="Priest M."/>
            <person name="Roberts A."/>
            <person name="Saif S."/>
            <person name="Shea T."/>
            <person name="Sisk P."/>
            <person name="Sykes S."/>
            <person name="Wortman J."/>
            <person name="Nusbaum C."/>
            <person name="Birren B."/>
        </authorList>
    </citation>
    <scope>NUCLEOTIDE SEQUENCE [LARGE SCALE GENOMIC DNA]</scope>
    <source>
        <strain evidence="4 5">B7</strain>
    </source>
</reference>
<evidence type="ECO:0000313" key="4">
    <source>
        <dbReference type="EMBL" id="EOS50327.1"/>
    </source>
</evidence>
<dbReference type="PANTHER" id="PTHR30595:SF6">
    <property type="entry name" value="SCHLAFEN ALBA-2 DOMAIN-CONTAINING PROTEIN"/>
    <property type="match status" value="1"/>
</dbReference>
<dbReference type="Pfam" id="PF21247">
    <property type="entry name" value="Fic-like_C"/>
    <property type="match status" value="1"/>
</dbReference>
<gene>
    <name evidence="4" type="ORF">C811_01958</name>
</gene>
<dbReference type="EMBL" id="ASSY01000009">
    <property type="protein sequence ID" value="EOS50327.1"/>
    <property type="molecule type" value="Genomic_DNA"/>
</dbReference>
<dbReference type="Gene3D" id="3.30.950.30">
    <property type="entry name" value="Schlafen, AAA domain"/>
    <property type="match status" value="1"/>
</dbReference>
<dbReference type="InterPro" id="IPR049514">
    <property type="entry name" value="Fic-like_C"/>
</dbReference>
<feature type="domain" description="Schlafen AlbA-2" evidence="2">
    <location>
        <begin position="19"/>
        <end position="140"/>
    </location>
</feature>
<dbReference type="Pfam" id="PF04326">
    <property type="entry name" value="SLFN_AlbA_2"/>
    <property type="match status" value="1"/>
</dbReference>
<dbReference type="OrthoDB" id="3175437at2"/>
<dbReference type="HOGENOM" id="CLU_024970_6_1_11"/>
<dbReference type="RefSeq" id="WP_016310139.1">
    <property type="nucleotide sequence ID" value="NZ_KE159646.1"/>
</dbReference>
<dbReference type="AlphaFoldDB" id="R9L3M0"/>
<dbReference type="InterPro" id="IPR007421">
    <property type="entry name" value="Schlafen_AlbA_2_dom"/>
</dbReference>
<keyword evidence="5" id="KW-1185">Reference proteome</keyword>
<protein>
    <recommendedName>
        <fullName evidence="6">ATP-dependent DNA helicase RecG</fullName>
    </recommendedName>
</protein>
<dbReference type="InterPro" id="IPR038475">
    <property type="entry name" value="RecG_C_sf"/>
</dbReference>
<dbReference type="Gene3D" id="3.30.565.60">
    <property type="match status" value="1"/>
</dbReference>
<comment type="caution">
    <text evidence="4">The sequence shown here is derived from an EMBL/GenBank/DDBJ whole genome shotgun (WGS) entry which is preliminary data.</text>
</comment>
<dbReference type="GeneID" id="82191354"/>
<dbReference type="PATRIC" id="fig|1235794.3.peg.1931"/>
<dbReference type="Proteomes" id="UP000014204">
    <property type="component" value="Unassembled WGS sequence"/>
</dbReference>
<dbReference type="eggNOG" id="COG2865">
    <property type="taxonomic scope" value="Bacteria"/>
</dbReference>
<dbReference type="PANTHER" id="PTHR30595">
    <property type="entry name" value="GLPR-RELATED TRANSCRIPTIONAL REPRESSOR"/>
    <property type="match status" value="1"/>
</dbReference>
<proteinExistence type="predicted"/>
<feature type="domain" description="Filamentation induced by cAMP protein Fic-like C-terminal" evidence="3">
    <location>
        <begin position="442"/>
        <end position="489"/>
    </location>
</feature>
<evidence type="ECO:0000256" key="1">
    <source>
        <dbReference type="SAM" id="MobiDB-lite"/>
    </source>
</evidence>
<evidence type="ECO:0000259" key="2">
    <source>
        <dbReference type="Pfam" id="PF04326"/>
    </source>
</evidence>
<sequence length="496" mass="55606">MLEEELRDLVEKTQRLQAEQQTVEVKSSHEGCPERLYDTLSSFSNQDEGGVLLFGLDEKQSFRAVGVYDVQDLQKRVVDQCEQMEPVVRPLFTAGEIDGVAVVSAEIPSIDLAERPCFYRGKGRVKGAYRRVGERDQPMTEYEIYSYEAFRKKYQDDIRIVPDADADSLDQSLLADYLQKLKANKPNLAMLSDDKICRLMSVEKDDGVTLAAQILLGLYPQAFMPQLCIIAIAVPGVEIGETDEEGARFTDNKRIEGTIPSMLNEALSFVRSNMKVTTIVDAETGQRRDVTEYPLVALREVLLNALVHRDYSIHTEGKPIQLTMYSDRVEVASPGGLYGRLRVDQLGHTQPDTRNPVLATAMEVLGLTENRYSGIPTVRKQMEAAGLPEPEFIDTQSSFKVTLRKAADGAKAAREIKREAKNQRALCETVAEEDLLAFCSVPRTREELADTLGLGSKSYAISRYVMPLVKKGKLQMTDPDHPKSKNQRFVRISSRE</sequence>